<dbReference type="Pfam" id="PF00501">
    <property type="entry name" value="AMP-binding"/>
    <property type="match status" value="1"/>
</dbReference>
<dbReference type="InterPro" id="IPR042099">
    <property type="entry name" value="ANL_N_sf"/>
</dbReference>
<dbReference type="InterPro" id="IPR000873">
    <property type="entry name" value="AMP-dep_synth/lig_dom"/>
</dbReference>
<accession>A0A6P8E694</accession>
<dbReference type="PANTHER" id="PTHR43813:SF1">
    <property type="entry name" value="ACYL-ACTIVATING ENZYME 16, CHLOROPLASTIC-RELATED"/>
    <property type="match status" value="1"/>
</dbReference>
<sequence>MAALSPKSNLLLLTSNDRGHGLHFLSPSNQLLMFVSAKSIPGRRDPGQALRSSGRGLRVYCQSKTEEKLFRRCSPYLESALLPGSGASLPSDEWKAVPDIWRSSAEKYGDRIALVDPYHDPPSNMTYKQLEQEILNFSEGLRVVGVKPEEKLALFADNSCRWLVSDQGIMATGAINVVRGSRSSVEELLQIYQHSESVALVVDNPELFNRMAEVFFAKASIRFVILLWGDKSALALEGIDEVPFFSYNEIIKLGQESRNALLISRDDGKKYDYEVIGSDDTATLVYTSGTTGNPKGVMLTHRNLLHQIHNLWEVVPAVPGDRFLSMLPPWHAYERAAEYFIFTQGVEQVYTTVRNLKEDLQQYQPHYLISVPLVYETLYSGINKQLSSGSAARKLIALTFIKISMAFMDYKRIYEGKYLTKDPKQPSYIVALLDYLWARILAALLWPLHVLANKIVYSKIRAAIGISKAGISGGGSLPMYVDKFFETIGVTVQNGYGLTECSPVTAARRIDCNVLGSIGHPIKHTEFKIVDPETNETLPLGSKGIVKVRGPQVMKGYYKNRKATEKVLNESGWLDTGDLGWIAPHHSRGRSRKSGGVIVLEGRAKDTIVLSTGILFSLLSSNAEELKSWGWGCENVEPADLEEAAMRSPLIQQIVVIGQDQRRLGAILVPNKEEVLLAAKHSGIVDASASEVSEDRMMGLLHDELRTWTSECSFQIGPILLVDEPFTIDSGLMTPTMKIRRDQVVVQYEQEIAKLYS</sequence>
<dbReference type="Gene3D" id="3.40.50.980">
    <property type="match status" value="1"/>
</dbReference>
<reference evidence="2" key="1">
    <citation type="journal article" date="2020" name="Plant Biotechnol. J.">
        <title>The pomegranate (Punica granatum L.) draft genome dissects genetic divergence between soft- and hard-seeded cultivars.</title>
        <authorList>
            <person name="Luo X."/>
            <person name="Li H."/>
            <person name="Wu Z."/>
            <person name="Yao W."/>
            <person name="Zhao P."/>
            <person name="Cao D."/>
            <person name="Yu H."/>
            <person name="Li K."/>
            <person name="Poudel K."/>
            <person name="Zhao D."/>
            <person name="Zhang F."/>
            <person name="Xia X."/>
            <person name="Chen L."/>
            <person name="Wang Q."/>
            <person name="Jing D."/>
            <person name="Cao S."/>
        </authorList>
    </citation>
    <scope>NUCLEOTIDE SEQUENCE [LARGE SCALE GENOMIC DNA]</scope>
    <source>
        <strain evidence="2">cv. Tunisia</strain>
    </source>
</reference>
<dbReference type="Proteomes" id="UP000515151">
    <property type="component" value="Chromosome 7"/>
</dbReference>
<dbReference type="Gene3D" id="3.40.50.12780">
    <property type="entry name" value="N-terminal domain of ligase-like"/>
    <property type="match status" value="1"/>
</dbReference>
<evidence type="ECO:0000313" key="2">
    <source>
        <dbReference type="Proteomes" id="UP000515151"/>
    </source>
</evidence>
<dbReference type="RefSeq" id="XP_031405482.1">
    <property type="nucleotide sequence ID" value="XM_031549622.1"/>
</dbReference>
<dbReference type="GO" id="GO:0030497">
    <property type="term" value="P:fatty acid elongation"/>
    <property type="evidence" value="ECO:0007669"/>
    <property type="project" value="TreeGrafter"/>
</dbReference>
<dbReference type="PROSITE" id="PS00455">
    <property type="entry name" value="AMP_BINDING"/>
    <property type="match status" value="1"/>
</dbReference>
<dbReference type="Pfam" id="PF23562">
    <property type="entry name" value="AMP-binding_C_3"/>
    <property type="match status" value="1"/>
</dbReference>
<dbReference type="SUPFAM" id="SSF56801">
    <property type="entry name" value="Acetyl-CoA synthetase-like"/>
    <property type="match status" value="1"/>
</dbReference>
<dbReference type="Gene3D" id="2.30.38.10">
    <property type="entry name" value="Luciferase, Domain 3"/>
    <property type="match status" value="1"/>
</dbReference>
<dbReference type="AlphaFoldDB" id="A0A6P8E694"/>
<dbReference type="InterPro" id="IPR052987">
    <property type="entry name" value="Chloroplast_AMP-bd_Enzymes"/>
</dbReference>
<dbReference type="GO" id="GO:0009507">
    <property type="term" value="C:chloroplast"/>
    <property type="evidence" value="ECO:0007669"/>
    <property type="project" value="TreeGrafter"/>
</dbReference>
<gene>
    <name evidence="3" type="primary">LOC116214247</name>
</gene>
<feature type="domain" description="AMP-dependent synthetase/ligase" evidence="1">
    <location>
        <begin position="103"/>
        <end position="558"/>
    </location>
</feature>
<keyword evidence="2" id="KW-1185">Reference proteome</keyword>
<name>A0A6P8E694_PUNGR</name>
<dbReference type="GO" id="GO:0008922">
    <property type="term" value="F:long-chain fatty acid [acyl-carrier-protein] ligase activity"/>
    <property type="evidence" value="ECO:0007669"/>
    <property type="project" value="TreeGrafter"/>
</dbReference>
<dbReference type="OrthoDB" id="1700726at2759"/>
<protein>
    <submittedName>
        <fullName evidence="3">Probable acyl-activating enzyme 16, chloroplastic isoform X1</fullName>
    </submittedName>
</protein>
<dbReference type="GeneID" id="116214247"/>
<evidence type="ECO:0000313" key="3">
    <source>
        <dbReference type="RefSeq" id="XP_031405482.1"/>
    </source>
</evidence>
<evidence type="ECO:0000259" key="1">
    <source>
        <dbReference type="Pfam" id="PF00501"/>
    </source>
</evidence>
<dbReference type="PANTHER" id="PTHR43813">
    <property type="entry name" value="ACYL-ACTIVATING ENZYME 16, CHLOROPLASTIC-RELATED"/>
    <property type="match status" value="1"/>
</dbReference>
<reference evidence="3" key="2">
    <citation type="submission" date="2025-08" db="UniProtKB">
        <authorList>
            <consortium name="RefSeq"/>
        </authorList>
    </citation>
    <scope>IDENTIFICATION</scope>
    <source>
        <tissue evidence="3">Leaf</tissue>
    </source>
</reference>
<dbReference type="InterPro" id="IPR020845">
    <property type="entry name" value="AMP-binding_CS"/>
</dbReference>
<organism evidence="2 3">
    <name type="scientific">Punica granatum</name>
    <name type="common">Pomegranate</name>
    <dbReference type="NCBI Taxonomy" id="22663"/>
    <lineage>
        <taxon>Eukaryota</taxon>
        <taxon>Viridiplantae</taxon>
        <taxon>Streptophyta</taxon>
        <taxon>Embryophyta</taxon>
        <taxon>Tracheophyta</taxon>
        <taxon>Spermatophyta</taxon>
        <taxon>Magnoliopsida</taxon>
        <taxon>eudicotyledons</taxon>
        <taxon>Gunneridae</taxon>
        <taxon>Pentapetalae</taxon>
        <taxon>rosids</taxon>
        <taxon>malvids</taxon>
        <taxon>Myrtales</taxon>
        <taxon>Lythraceae</taxon>
        <taxon>Punica</taxon>
    </lineage>
</organism>
<proteinExistence type="predicted"/>